<feature type="compositionally biased region" description="Low complexity" evidence="1">
    <location>
        <begin position="236"/>
        <end position="253"/>
    </location>
</feature>
<keyword evidence="3" id="KW-1185">Reference proteome</keyword>
<proteinExistence type="predicted"/>
<dbReference type="InterPro" id="IPR011048">
    <property type="entry name" value="Haem_d1_sf"/>
</dbReference>
<feature type="compositionally biased region" description="Acidic residues" evidence="1">
    <location>
        <begin position="40"/>
        <end position="50"/>
    </location>
</feature>
<comment type="caution">
    <text evidence="2">The sequence shown here is derived from an EMBL/GenBank/DDBJ whole genome shotgun (WGS) entry which is preliminary data.</text>
</comment>
<feature type="compositionally biased region" description="Basic residues" evidence="1">
    <location>
        <begin position="220"/>
        <end position="235"/>
    </location>
</feature>
<organism evidence="2 3">
    <name type="scientific">Apiospora arundinis</name>
    <dbReference type="NCBI Taxonomy" id="335852"/>
    <lineage>
        <taxon>Eukaryota</taxon>
        <taxon>Fungi</taxon>
        <taxon>Dikarya</taxon>
        <taxon>Ascomycota</taxon>
        <taxon>Pezizomycotina</taxon>
        <taxon>Sordariomycetes</taxon>
        <taxon>Xylariomycetidae</taxon>
        <taxon>Amphisphaeriales</taxon>
        <taxon>Apiosporaceae</taxon>
        <taxon>Apiospora</taxon>
    </lineage>
</organism>
<sequence length="335" mass="36251">MSSMMKSEYKDGDGRPVVKREEADIPRSSIEDIPQYIKTEEEEASKEEEDTIATLFRPLYTNNKKNNSKKMSSNSQPLCTLGDVAVTYRVYVLDDLLAEPQEVCHDWGRNLLYVAQRYRQGHAYAPIEASGEISVVDLATAETVGVVDLGAHGYSAPHALELDHDAVYLSARVAEGMVWVDAESRTVTNFADRSQISASSNPSAASGSSSNGGGSSSSSSRRHRGHHGSSSRHGHSSSSSSSGSSSNNGNNNNFIAEVDLRSGKIRQRVMVPDSEQQDAESGFVTFSSPAIRFASRQSSDGMPVVAVEGDPIVAAIRHKFGVKTIYITSRNVMLV</sequence>
<feature type="region of interest" description="Disordered" evidence="1">
    <location>
        <begin position="193"/>
        <end position="254"/>
    </location>
</feature>
<feature type="compositionally biased region" description="Low complexity" evidence="1">
    <location>
        <begin position="197"/>
        <end position="209"/>
    </location>
</feature>
<feature type="compositionally biased region" description="Basic and acidic residues" evidence="1">
    <location>
        <begin position="7"/>
        <end position="25"/>
    </location>
</feature>
<reference evidence="2 3" key="1">
    <citation type="journal article" date="2024" name="IMA Fungus">
        <title>Apiospora arundinis, a panoply of carbohydrate-active enzymes and secondary metabolites.</title>
        <authorList>
            <person name="Sorensen T."/>
            <person name="Petersen C."/>
            <person name="Muurmann A.T."/>
            <person name="Christiansen J.V."/>
            <person name="Brundto M.L."/>
            <person name="Overgaard C.K."/>
            <person name="Boysen A.T."/>
            <person name="Wollenberg R.D."/>
            <person name="Larsen T.O."/>
            <person name="Sorensen J.L."/>
            <person name="Nielsen K.L."/>
            <person name="Sondergaard T.E."/>
        </authorList>
    </citation>
    <scope>NUCLEOTIDE SEQUENCE [LARGE SCALE GENOMIC DNA]</scope>
    <source>
        <strain evidence="2 3">AAU 773</strain>
    </source>
</reference>
<name>A0ABR2HKD3_9PEZI</name>
<feature type="region of interest" description="Disordered" evidence="1">
    <location>
        <begin position="1"/>
        <end position="50"/>
    </location>
</feature>
<dbReference type="SUPFAM" id="SSF51004">
    <property type="entry name" value="C-terminal (heme d1) domain of cytochrome cd1-nitrite reductase"/>
    <property type="match status" value="1"/>
</dbReference>
<accession>A0ABR2HKD3</accession>
<gene>
    <name evidence="2" type="ORF">PGQ11_014893</name>
</gene>
<dbReference type="EMBL" id="JAPCWZ010000010">
    <property type="protein sequence ID" value="KAK8848413.1"/>
    <property type="molecule type" value="Genomic_DNA"/>
</dbReference>
<evidence type="ECO:0000313" key="3">
    <source>
        <dbReference type="Proteomes" id="UP001390339"/>
    </source>
</evidence>
<dbReference type="Proteomes" id="UP001390339">
    <property type="component" value="Unassembled WGS sequence"/>
</dbReference>
<evidence type="ECO:0000313" key="2">
    <source>
        <dbReference type="EMBL" id="KAK8848413.1"/>
    </source>
</evidence>
<evidence type="ECO:0000256" key="1">
    <source>
        <dbReference type="SAM" id="MobiDB-lite"/>
    </source>
</evidence>
<protein>
    <submittedName>
        <fullName evidence="2">YncE family protein</fullName>
    </submittedName>
</protein>